<dbReference type="PANTHER" id="PTHR33642">
    <property type="entry name" value="COX1/OXI3 INTRON 1 PROTEIN-RELATED"/>
    <property type="match status" value="1"/>
</dbReference>
<gene>
    <name evidence="2" type="ORF">ACJRO7_033859</name>
</gene>
<organism evidence="2 3">
    <name type="scientific">Eucalyptus globulus</name>
    <name type="common">Tasmanian blue gum</name>
    <dbReference type="NCBI Taxonomy" id="34317"/>
    <lineage>
        <taxon>Eukaryota</taxon>
        <taxon>Viridiplantae</taxon>
        <taxon>Streptophyta</taxon>
        <taxon>Embryophyta</taxon>
        <taxon>Tracheophyta</taxon>
        <taxon>Spermatophyta</taxon>
        <taxon>Magnoliopsida</taxon>
        <taxon>eudicotyledons</taxon>
        <taxon>Gunneridae</taxon>
        <taxon>Pentapetalae</taxon>
        <taxon>rosids</taxon>
        <taxon>malvids</taxon>
        <taxon>Myrtales</taxon>
        <taxon>Myrtaceae</taxon>
        <taxon>Myrtoideae</taxon>
        <taxon>Eucalypteae</taxon>
        <taxon>Eucalyptus</taxon>
    </lineage>
</organism>
<comment type="caution">
    <text evidence="2">The sequence shown here is derived from an EMBL/GenBank/DDBJ whole genome shotgun (WGS) entry which is preliminary data.</text>
</comment>
<dbReference type="EMBL" id="JBJKBG010000009">
    <property type="protein sequence ID" value="KAL3721430.1"/>
    <property type="molecule type" value="Genomic_DNA"/>
</dbReference>
<dbReference type="Pfam" id="PF01348">
    <property type="entry name" value="Intron_maturas2"/>
    <property type="match status" value="1"/>
</dbReference>
<reference evidence="2 3" key="1">
    <citation type="submission" date="2024-11" db="EMBL/GenBank/DDBJ databases">
        <title>Chromosome-level genome assembly of Eucalyptus globulus Labill. provides insights into its genome evolution.</title>
        <authorList>
            <person name="Li X."/>
        </authorList>
    </citation>
    <scope>NUCLEOTIDE SEQUENCE [LARGE SCALE GENOMIC DNA]</scope>
    <source>
        <strain evidence="2">CL2024</strain>
        <tissue evidence="2">Fresh tender leaves</tissue>
    </source>
</reference>
<keyword evidence="3" id="KW-1185">Reference proteome</keyword>
<dbReference type="EMBL" id="JBJKBG010000009">
    <property type="protein sequence ID" value="KAL3721429.1"/>
    <property type="molecule type" value="Genomic_DNA"/>
</dbReference>
<dbReference type="SUPFAM" id="SSF56672">
    <property type="entry name" value="DNA/RNA polymerases"/>
    <property type="match status" value="1"/>
</dbReference>
<dbReference type="InterPro" id="IPR024937">
    <property type="entry name" value="Domain_X"/>
</dbReference>
<feature type="domain" description="Domain X" evidence="1">
    <location>
        <begin position="607"/>
        <end position="701"/>
    </location>
</feature>
<dbReference type="PANTHER" id="PTHR33642:SF3">
    <property type="entry name" value="NUCLEAR INTRON MATURASE 4, MITOCHONDRIAL"/>
    <property type="match status" value="1"/>
</dbReference>
<name>A0ABD3J4P9_EUCGL</name>
<evidence type="ECO:0000313" key="2">
    <source>
        <dbReference type="EMBL" id="KAL3721429.1"/>
    </source>
</evidence>
<dbReference type="Proteomes" id="UP001634007">
    <property type="component" value="Unassembled WGS sequence"/>
</dbReference>
<dbReference type="CDD" id="cd01651">
    <property type="entry name" value="RT_G2_intron"/>
    <property type="match status" value="1"/>
</dbReference>
<dbReference type="InterPro" id="IPR043502">
    <property type="entry name" value="DNA/RNA_pol_sf"/>
</dbReference>
<evidence type="ECO:0000259" key="1">
    <source>
        <dbReference type="Pfam" id="PF01348"/>
    </source>
</evidence>
<sequence length="842" mass="95377">MALVGLRGVCKRNLLKLVDLQSVKFVGICSSLKIAGTPDERTIAHAMYSAFPILNTVADDVGKLTLAQDLAGLINESSNLEERKPRGRMELKRFLELRIKKRVKKQYVNGKFHFLMENVIAHPETLEDAYSCIMLNSSVDVSMTKPNISFVSTAKELYSGSFDVKANTYSISSRGAKKEVLILPNLKLKVVQEAIRIVLEVVYRPHFSKISHGCRSGRSHSSALKYICKEISNPDWWFTLHLDKKMDASNFAQLVSIMEEKIEDPHLCTFIQGMFEAHVLNLEFGGFPKGHGLPQEGILSPILMNIYLDQFDREFFKLSMKYEALSSGSDAHQSGSPSTLRRWFQRQMKASEVKNIINGKSEASEVKNIINGKSEPREVKNITNDKSDIRVYCCRVMDEIFCAVSGSEDIANNLMHEIMSYMRNSVYLEVNSLSGVLPCDGPHGIRFLGLLITRRVKESPAVRAVHKLKEKIKLFALQKETAWNAGTIRIGRKWLAHGLKKVKESEIRNLADGGSVLSQISRYRKVGMETDHWYKNLLKIWMQDVNAKSAENEEIILSRYVAEPSLPKELIDSFCEFQKHVDEYVSSETASTLALLPKSSNPISTTEIEAPVHIIEKHLLRYEVINSRGYARSANPLILQDSDKIIDWFSGIVHRCLRWFSECNNFNELKLVVCDHARKSCIRTLASKYRMHEDKVEKRFDADLGRIPLTQELDQDGANEPSDSHVFNNDESLMYGILYSGTCLLSLARITSQSRPCNCFVVGCSSSAPRVYTLNVMQRQKFPGWKTGFSGCIHPSLNKRRFGLCDEHLSDLYLGRISLQAIDFGAWKVDFQQIDSDNIGEE</sequence>
<accession>A0ABD3J4P9</accession>
<protein>
    <recommendedName>
        <fullName evidence="1">Domain X domain-containing protein</fullName>
    </recommendedName>
</protein>
<evidence type="ECO:0000313" key="3">
    <source>
        <dbReference type="Proteomes" id="UP001634007"/>
    </source>
</evidence>
<proteinExistence type="predicted"/>
<dbReference type="GO" id="GO:0005739">
    <property type="term" value="C:mitochondrion"/>
    <property type="evidence" value="ECO:0007669"/>
    <property type="project" value="UniProtKB-ARBA"/>
</dbReference>
<dbReference type="AlphaFoldDB" id="A0ABD3J4P9"/>